<keyword evidence="2" id="KW-1185">Reference proteome</keyword>
<reference evidence="2" key="1">
    <citation type="journal article" date="2019" name="Int. J. Syst. Evol. Microbiol.">
        <title>The Global Catalogue of Microorganisms (GCM) 10K type strain sequencing project: providing services to taxonomists for standard genome sequencing and annotation.</title>
        <authorList>
            <consortium name="The Broad Institute Genomics Platform"/>
            <consortium name="The Broad Institute Genome Sequencing Center for Infectious Disease"/>
            <person name="Wu L."/>
            <person name="Ma J."/>
        </authorList>
    </citation>
    <scope>NUCLEOTIDE SEQUENCE [LARGE SCALE GENOMIC DNA]</scope>
    <source>
        <strain evidence="2">JCM 13595</strain>
    </source>
</reference>
<sequence>MQTTEILELVEQRAELASNQEANDTMIAVLETLAERELDGEHDNFAAQLPKEFGELLTKGDPKDKDNFDAEEFVRRVGQRLDTTSDQSEKRTQAALSALIESVSDGERVDMLNKLPKDFSPYAVWTA</sequence>
<dbReference type="Pfam" id="PF10025">
    <property type="entry name" value="DUF2267"/>
    <property type="match status" value="1"/>
</dbReference>
<dbReference type="RefSeq" id="WP_343956131.1">
    <property type="nucleotide sequence ID" value="NZ_BAAAMN010000010.1"/>
</dbReference>
<organism evidence="1 2">
    <name type="scientific">Yaniella flava</name>
    <dbReference type="NCBI Taxonomy" id="287930"/>
    <lineage>
        <taxon>Bacteria</taxon>
        <taxon>Bacillati</taxon>
        <taxon>Actinomycetota</taxon>
        <taxon>Actinomycetes</taxon>
        <taxon>Micrococcales</taxon>
        <taxon>Micrococcaceae</taxon>
        <taxon>Yaniella</taxon>
    </lineage>
</organism>
<protein>
    <recommendedName>
        <fullName evidence="3">DUF2267 domain-containing protein</fullName>
    </recommendedName>
</protein>
<gene>
    <name evidence="1" type="ORF">GCM10009720_06180</name>
</gene>
<evidence type="ECO:0000313" key="2">
    <source>
        <dbReference type="Proteomes" id="UP001501461"/>
    </source>
</evidence>
<evidence type="ECO:0008006" key="3">
    <source>
        <dbReference type="Google" id="ProtNLM"/>
    </source>
</evidence>
<dbReference type="EMBL" id="BAAAMN010000010">
    <property type="protein sequence ID" value="GAA2029099.1"/>
    <property type="molecule type" value="Genomic_DNA"/>
</dbReference>
<evidence type="ECO:0000313" key="1">
    <source>
        <dbReference type="EMBL" id="GAA2029099.1"/>
    </source>
</evidence>
<accession>A0ABP5FPY2</accession>
<comment type="caution">
    <text evidence="1">The sequence shown here is derived from an EMBL/GenBank/DDBJ whole genome shotgun (WGS) entry which is preliminary data.</text>
</comment>
<name>A0ABP5FPY2_9MICC</name>
<dbReference type="Proteomes" id="UP001501461">
    <property type="component" value="Unassembled WGS sequence"/>
</dbReference>
<proteinExistence type="predicted"/>
<dbReference type="InterPro" id="IPR018727">
    <property type="entry name" value="DUF2267"/>
</dbReference>
<dbReference type="Gene3D" id="1.10.490.110">
    <property type="entry name" value="Uncharacterized conserved protein DUF2267"/>
    <property type="match status" value="1"/>
</dbReference>
<dbReference type="InterPro" id="IPR038282">
    <property type="entry name" value="DUF2267_sf"/>
</dbReference>